<dbReference type="AlphaFoldDB" id="A0A8H6BYR9"/>
<evidence type="ECO:0000256" key="2">
    <source>
        <dbReference type="PROSITE-ProRule" id="PRU00192"/>
    </source>
</evidence>
<dbReference type="SUPFAM" id="SSF50044">
    <property type="entry name" value="SH3-domain"/>
    <property type="match status" value="1"/>
</dbReference>
<evidence type="ECO:0000313" key="5">
    <source>
        <dbReference type="Proteomes" id="UP000536275"/>
    </source>
</evidence>
<dbReference type="Proteomes" id="UP000536275">
    <property type="component" value="Unassembled WGS sequence"/>
</dbReference>
<reference evidence="4 5" key="1">
    <citation type="submission" date="2020-03" db="EMBL/GenBank/DDBJ databases">
        <title>FDA dAtabase for Regulatory Grade micrObial Sequences (FDA-ARGOS): Supporting development and validation of Infectious Disease Dx tests.</title>
        <authorList>
            <person name="Campos J."/>
            <person name="Goldberg B."/>
            <person name="Tallon L."/>
            <person name="Sadzewicz L."/>
            <person name="Vavikolanu K."/>
            <person name="Mehta A."/>
            <person name="Aluvathingal J."/>
            <person name="Nadendla S."/>
            <person name="Nandy P."/>
            <person name="Geyer C."/>
            <person name="Yan Y."/>
            <person name="Sichtig H."/>
        </authorList>
    </citation>
    <scope>NUCLEOTIDE SEQUENCE [LARGE SCALE GENOMIC DNA]</scope>
    <source>
        <strain evidence="4 5">FDAARGOS_656</strain>
    </source>
</reference>
<name>A0A8H6BYR9_CANAX</name>
<dbReference type="EMBL" id="JABWAD010000037">
    <property type="protein sequence ID" value="KAF6069333.1"/>
    <property type="molecule type" value="Genomic_DNA"/>
</dbReference>
<accession>A0A8H6BYR9</accession>
<gene>
    <name evidence="4" type="ORF">FOB64_002990</name>
</gene>
<keyword evidence="1 2" id="KW-0728">SH3 domain</keyword>
<dbReference type="Gene3D" id="2.30.30.40">
    <property type="entry name" value="SH3 Domains"/>
    <property type="match status" value="1"/>
</dbReference>
<feature type="domain" description="SH3" evidence="3">
    <location>
        <begin position="69"/>
        <end position="140"/>
    </location>
</feature>
<sequence>MSVLTPIFLKKFNLKKTIEENNETVKPQILSIPENPRENAMKPTDNLNLPPVITIGSSGLDPVRGGISPEQSLYTVIRSYNKSLGDELNIEVGDKAVILEKHSDGWCKIRLVRMGKDYYNHQLSSDIGLVPKMCLQKIKQARSQPKYSINIYIVLNHILFNIL</sequence>
<evidence type="ECO:0000256" key="1">
    <source>
        <dbReference type="ARBA" id="ARBA00022443"/>
    </source>
</evidence>
<dbReference type="InterPro" id="IPR036028">
    <property type="entry name" value="SH3-like_dom_sf"/>
</dbReference>
<evidence type="ECO:0000259" key="3">
    <source>
        <dbReference type="PROSITE" id="PS50002"/>
    </source>
</evidence>
<dbReference type="Pfam" id="PF00018">
    <property type="entry name" value="SH3_1"/>
    <property type="match status" value="1"/>
</dbReference>
<dbReference type="GO" id="GO:0030447">
    <property type="term" value="P:filamentous growth"/>
    <property type="evidence" value="ECO:0007669"/>
    <property type="project" value="UniProtKB-ARBA"/>
</dbReference>
<dbReference type="PROSITE" id="PS50002">
    <property type="entry name" value="SH3"/>
    <property type="match status" value="1"/>
</dbReference>
<dbReference type="InterPro" id="IPR001452">
    <property type="entry name" value="SH3_domain"/>
</dbReference>
<proteinExistence type="predicted"/>
<protein>
    <submittedName>
        <fullName evidence="4">SH3 domain family protein</fullName>
    </submittedName>
</protein>
<evidence type="ECO:0000313" key="4">
    <source>
        <dbReference type="EMBL" id="KAF6069333.1"/>
    </source>
</evidence>
<comment type="caution">
    <text evidence="4">The sequence shown here is derived from an EMBL/GenBank/DDBJ whole genome shotgun (WGS) entry which is preliminary data.</text>
</comment>
<dbReference type="SMART" id="SM00326">
    <property type="entry name" value="SH3"/>
    <property type="match status" value="1"/>
</dbReference>
<organism evidence="4 5">
    <name type="scientific">Candida albicans</name>
    <name type="common">Yeast</name>
    <dbReference type="NCBI Taxonomy" id="5476"/>
    <lineage>
        <taxon>Eukaryota</taxon>
        <taxon>Fungi</taxon>
        <taxon>Dikarya</taxon>
        <taxon>Ascomycota</taxon>
        <taxon>Saccharomycotina</taxon>
        <taxon>Pichiomycetes</taxon>
        <taxon>Debaryomycetaceae</taxon>
        <taxon>Candida/Lodderomyces clade</taxon>
        <taxon>Candida</taxon>
    </lineage>
</organism>